<comment type="caution">
    <text evidence="1">The sequence shown here is derived from an EMBL/GenBank/DDBJ whole genome shotgun (WGS) entry which is preliminary data.</text>
</comment>
<dbReference type="PROSITE" id="PS51257">
    <property type="entry name" value="PROKAR_LIPOPROTEIN"/>
    <property type="match status" value="1"/>
</dbReference>
<accession>A0A2A7HW00</accession>
<name>A0A2A7HW00_BACCE</name>
<sequence length="415" mass="48172">MQKWISILGIIFILTGCKMSEAPTSLMEAPANEKWINELKEQIDKDLPVNYRLLTPMSNKDKQMIWSMDFKQNNKKEAIIFYKLPNEDGSIYLAIYAKSSNGWKIKSTHAFDGEDIDIVEVGDFTGNGKRELLIGIAVNRESLEHVMYAFSEENDDMKEIYNRQYTKLFIEDLNKNGLNDISLVTYVKDEQLKVEFIEQFKTISEVTFDPFINSIQRIQIGYISKTLKAVVIDAGIGAHSGITYVAKFDKDHYEVLPLDGKEDLFNEYVVESKDVNKDGIIEFVRTVRPKGWEDKSHGDSPLFERYIQWSEEGIKPIEERYIDIEKGYFVKIPEKLIGKITISDERKKSNTQKFLDVSTNEIWLEVHIFKRKEWFKIKGYEAAVKTASHVYAVPKQSKFEKVKAYIKPLADYQQK</sequence>
<dbReference type="Proteomes" id="UP000220006">
    <property type="component" value="Unassembled WGS sequence"/>
</dbReference>
<organism evidence="1 2">
    <name type="scientific">Bacillus cereus</name>
    <dbReference type="NCBI Taxonomy" id="1396"/>
    <lineage>
        <taxon>Bacteria</taxon>
        <taxon>Bacillati</taxon>
        <taxon>Bacillota</taxon>
        <taxon>Bacilli</taxon>
        <taxon>Bacillales</taxon>
        <taxon>Bacillaceae</taxon>
        <taxon>Bacillus</taxon>
        <taxon>Bacillus cereus group</taxon>
    </lineage>
</organism>
<evidence type="ECO:0000313" key="1">
    <source>
        <dbReference type="EMBL" id="PEC21349.1"/>
    </source>
</evidence>
<protein>
    <recommendedName>
        <fullName evidence="3">Lipoprotein</fullName>
    </recommendedName>
</protein>
<dbReference type="AlphaFoldDB" id="A0A2A7HW00"/>
<evidence type="ECO:0008006" key="3">
    <source>
        <dbReference type="Google" id="ProtNLM"/>
    </source>
</evidence>
<gene>
    <name evidence="1" type="ORF">COM96_14300</name>
</gene>
<dbReference type="RefSeq" id="WP_097904351.1">
    <property type="nucleotide sequence ID" value="NZ_NVLK01000029.1"/>
</dbReference>
<reference evidence="1 2" key="1">
    <citation type="submission" date="2017-09" db="EMBL/GenBank/DDBJ databases">
        <title>Large-scale bioinformatics analysis of Bacillus genomes uncovers conserved roles of natural products in bacterial physiology.</title>
        <authorList>
            <consortium name="Agbiome Team Llc"/>
            <person name="Bleich R.M."/>
            <person name="Grubbs K.J."/>
            <person name="Santa Maria K.C."/>
            <person name="Allen S.E."/>
            <person name="Farag S."/>
            <person name="Shank E.A."/>
            <person name="Bowers A."/>
        </authorList>
    </citation>
    <scope>NUCLEOTIDE SEQUENCE [LARGE SCALE GENOMIC DNA]</scope>
    <source>
        <strain evidence="1 2">AFS096845</strain>
    </source>
</reference>
<evidence type="ECO:0000313" key="2">
    <source>
        <dbReference type="Proteomes" id="UP000220006"/>
    </source>
</evidence>
<proteinExistence type="predicted"/>
<dbReference type="EMBL" id="NVLK01000029">
    <property type="protein sequence ID" value="PEC21349.1"/>
    <property type="molecule type" value="Genomic_DNA"/>
</dbReference>